<dbReference type="EMBL" id="KZ825084">
    <property type="protein sequence ID" value="RAH52517.1"/>
    <property type="molecule type" value="Genomic_DNA"/>
</dbReference>
<dbReference type="Proteomes" id="UP000249526">
    <property type="component" value="Unassembled WGS sequence"/>
</dbReference>
<sequence>MSDDEWPAGSQLPAIRQLSDVMWIEWAAQAAAGGVDAGSRKYIFQMNVVNMDTRAVIERAMGGVPASRIRLAGHAQRQCSGLGLINHKDSLGADQSNPDEITGLKKVSKIRIWTNEDLCYIPPDLDDESDYEVEDVDMDDKDRDMAHCYHMLFFIDTVSEPDFMDY</sequence>
<dbReference type="GeneID" id="37162269"/>
<name>A0A8G1QS10_9EURO</name>
<evidence type="ECO:0000313" key="2">
    <source>
        <dbReference type="Proteomes" id="UP000249526"/>
    </source>
</evidence>
<gene>
    <name evidence="1" type="ORF">BO85DRAFT_443194</name>
</gene>
<reference evidence="1 2" key="1">
    <citation type="submission" date="2018-02" db="EMBL/GenBank/DDBJ databases">
        <title>The genomes of Aspergillus section Nigri reveals drivers in fungal speciation.</title>
        <authorList>
            <consortium name="DOE Joint Genome Institute"/>
            <person name="Vesth T.C."/>
            <person name="Nybo J."/>
            <person name="Theobald S."/>
            <person name="Brandl J."/>
            <person name="Frisvad J.C."/>
            <person name="Nielsen K.F."/>
            <person name="Lyhne E.K."/>
            <person name="Kogle M.E."/>
            <person name="Kuo A."/>
            <person name="Riley R."/>
            <person name="Clum A."/>
            <person name="Nolan M."/>
            <person name="Lipzen A."/>
            <person name="Salamov A."/>
            <person name="Henrissat B."/>
            <person name="Wiebenga A."/>
            <person name="De vries R.P."/>
            <person name="Grigoriev I.V."/>
            <person name="Mortensen U.H."/>
            <person name="Andersen M.R."/>
            <person name="Baker S.E."/>
        </authorList>
    </citation>
    <scope>NUCLEOTIDE SEQUENCE [LARGE SCALE GENOMIC DNA]</scope>
    <source>
        <strain evidence="1 2">CBS 112811</strain>
    </source>
</reference>
<dbReference type="AlphaFoldDB" id="A0A8G1QS10"/>
<dbReference type="RefSeq" id="XP_025510439.1">
    <property type="nucleotide sequence ID" value="XM_025658867.1"/>
</dbReference>
<evidence type="ECO:0000313" key="1">
    <source>
        <dbReference type="EMBL" id="RAH52517.1"/>
    </source>
</evidence>
<proteinExistence type="predicted"/>
<organism evidence="1 2">
    <name type="scientific">Aspergillus piperis CBS 112811</name>
    <dbReference type="NCBI Taxonomy" id="1448313"/>
    <lineage>
        <taxon>Eukaryota</taxon>
        <taxon>Fungi</taxon>
        <taxon>Dikarya</taxon>
        <taxon>Ascomycota</taxon>
        <taxon>Pezizomycotina</taxon>
        <taxon>Eurotiomycetes</taxon>
        <taxon>Eurotiomycetidae</taxon>
        <taxon>Eurotiales</taxon>
        <taxon>Aspergillaceae</taxon>
        <taxon>Aspergillus</taxon>
        <taxon>Aspergillus subgen. Circumdati</taxon>
    </lineage>
</organism>
<keyword evidence="2" id="KW-1185">Reference proteome</keyword>
<accession>A0A8G1QS10</accession>
<protein>
    <submittedName>
        <fullName evidence="1">Uncharacterized protein</fullName>
    </submittedName>
</protein>